<dbReference type="Gene3D" id="1.50.10.150">
    <property type="entry name" value="Voltage-dependent anion channel"/>
    <property type="match status" value="1"/>
</dbReference>
<evidence type="ECO:0000256" key="8">
    <source>
        <dbReference type="SAM" id="Phobius"/>
    </source>
</evidence>
<evidence type="ECO:0000256" key="6">
    <source>
        <dbReference type="ARBA" id="ARBA00022989"/>
    </source>
</evidence>
<proteinExistence type="inferred from homology"/>
<evidence type="ECO:0000256" key="1">
    <source>
        <dbReference type="ARBA" id="ARBA00004651"/>
    </source>
</evidence>
<dbReference type="OrthoDB" id="1099at2759"/>
<feature type="transmembrane region" description="Helical" evidence="8">
    <location>
        <begin position="198"/>
        <end position="217"/>
    </location>
</feature>
<keyword evidence="6 8" id="KW-1133">Transmembrane helix</keyword>
<evidence type="ECO:0000313" key="10">
    <source>
        <dbReference type="Proteomes" id="UP000095085"/>
    </source>
</evidence>
<reference evidence="10" key="1">
    <citation type="submission" date="2016-05" db="EMBL/GenBank/DDBJ databases">
        <title>Comparative genomics of biotechnologically important yeasts.</title>
        <authorList>
            <consortium name="DOE Joint Genome Institute"/>
            <person name="Riley R."/>
            <person name="Haridas S."/>
            <person name="Wolfe K.H."/>
            <person name="Lopes M.R."/>
            <person name="Hittinger C.T."/>
            <person name="Goker M."/>
            <person name="Salamov A."/>
            <person name="Wisecaver J."/>
            <person name="Long T.M."/>
            <person name="Aerts A.L."/>
            <person name="Barry K."/>
            <person name="Choi C."/>
            <person name="Clum A."/>
            <person name="Coughlan A.Y."/>
            <person name="Deshpande S."/>
            <person name="Douglass A.P."/>
            <person name="Hanson S.J."/>
            <person name="Klenk H.-P."/>
            <person name="Labutti K."/>
            <person name="Lapidus A."/>
            <person name="Lindquist E."/>
            <person name="Lipzen A."/>
            <person name="Meier-Kolthoff J.P."/>
            <person name="Ohm R.A."/>
            <person name="Otillar R.P."/>
            <person name="Pangilinan J."/>
            <person name="Peng Y."/>
            <person name="Rokas A."/>
            <person name="Rosa C.A."/>
            <person name="Scheuner C."/>
            <person name="Sibirny A.A."/>
            <person name="Slot J.C."/>
            <person name="Stielow J.B."/>
            <person name="Sun H."/>
            <person name="Kurtzman C.P."/>
            <person name="Blackwell M."/>
            <person name="Grigoriev I.V."/>
            <person name="Jeffries T.W."/>
        </authorList>
    </citation>
    <scope>NUCLEOTIDE SEQUENCE [LARGE SCALE GENOMIC DNA]</scope>
    <source>
        <strain evidence="10">NRRL Y-1933</strain>
    </source>
</reference>
<feature type="transmembrane region" description="Helical" evidence="8">
    <location>
        <begin position="82"/>
        <end position="106"/>
    </location>
</feature>
<feature type="transmembrane region" description="Helical" evidence="8">
    <location>
        <begin position="265"/>
        <end position="287"/>
    </location>
</feature>
<dbReference type="GO" id="GO:0005886">
    <property type="term" value="C:plasma membrane"/>
    <property type="evidence" value="ECO:0007669"/>
    <property type="project" value="UniProtKB-SubCell"/>
</dbReference>
<feature type="transmembrane region" description="Helical" evidence="8">
    <location>
        <begin position="153"/>
        <end position="178"/>
    </location>
</feature>
<evidence type="ECO:0000256" key="7">
    <source>
        <dbReference type="ARBA" id="ARBA00023136"/>
    </source>
</evidence>
<evidence type="ECO:0000256" key="3">
    <source>
        <dbReference type="ARBA" id="ARBA00022448"/>
    </source>
</evidence>
<dbReference type="GeneID" id="30995198"/>
<feature type="transmembrane region" description="Helical" evidence="8">
    <location>
        <begin position="397"/>
        <end position="414"/>
    </location>
</feature>
<dbReference type="InterPro" id="IPR004695">
    <property type="entry name" value="SLAC1/Mae1/Ssu1/TehA"/>
</dbReference>
<dbReference type="Pfam" id="PF03595">
    <property type="entry name" value="SLAC1"/>
    <property type="match status" value="1"/>
</dbReference>
<dbReference type="RefSeq" id="XP_020079441.1">
    <property type="nucleotide sequence ID" value="XM_020220648.1"/>
</dbReference>
<dbReference type="GO" id="GO:0000319">
    <property type="term" value="F:sulfite transmembrane transporter activity"/>
    <property type="evidence" value="ECO:0007669"/>
    <property type="project" value="TreeGrafter"/>
</dbReference>
<evidence type="ECO:0000256" key="2">
    <source>
        <dbReference type="ARBA" id="ARBA00008566"/>
    </source>
</evidence>
<keyword evidence="5 8" id="KW-0812">Transmembrane</keyword>
<protein>
    <recommendedName>
        <fullName evidence="11">Sulfite efflux pump SSU1</fullName>
    </recommendedName>
</protein>
<keyword evidence="7 8" id="KW-0472">Membrane</keyword>
<dbReference type="AlphaFoldDB" id="A0A1E4RSW6"/>
<accession>A0A1E4RSW6</accession>
<comment type="similarity">
    <text evidence="2">Belongs to the tellurite-resistance/dicarboxylate transporter (TDT) family.</text>
</comment>
<sequence length="471" mass="52379">MTLPARNRDSEMHEASSLVANLSQLNSETLTSDFAESSIWGRLGKTIDDRLLRGFTPLFFAPVMGTGVTSSLLYNFQYPSEWLKVCGIIMWGISIFLFLVGVASFIGALSKYPKTFANIHNNPEEAVFMGCLPMGYTTLVNFLYYLVKDRWIIGIYVLWWIAVVLSLYTACITFYFALLSKRRLVKNQVTSKQFHSTMLLPVVTLTVASASGGIIVPDLPTTNLKIITLLVSFVLWSNAIALGLNIILTLYFQKLFAHKSPATELVFTTFLPIGLLGQAAYSISLFGKNSFDLIMQHQYTLLNSPFFSYMKSYKSDIANESRLVCLIIGNSIISVTTLAALYLASFGYFLTFLAVTTSLSKVPPFTKNPNPKYTYTPSSNHFCSRIFHGSIKFNKTFWAMTFPLGTMALGNTAIYDTHNSFKAFKVIGACYSVAVIVIVVGCLCGLLYKIGILLYSIIMGDTNRKGMNEIV</sequence>
<feature type="transmembrane region" description="Helical" evidence="8">
    <location>
        <begin position="229"/>
        <end position="253"/>
    </location>
</feature>
<evidence type="ECO:0000313" key="9">
    <source>
        <dbReference type="EMBL" id="ODV70374.1"/>
    </source>
</evidence>
<dbReference type="STRING" id="984485.A0A1E4RSW6"/>
<keyword evidence="4" id="KW-1003">Cell membrane</keyword>
<dbReference type="Proteomes" id="UP000095085">
    <property type="component" value="Unassembled WGS sequence"/>
</dbReference>
<keyword evidence="3" id="KW-0813">Transport</keyword>
<feature type="transmembrane region" description="Helical" evidence="8">
    <location>
        <begin position="126"/>
        <end position="147"/>
    </location>
</feature>
<comment type="subcellular location">
    <subcellularLocation>
        <location evidence="1">Cell membrane</location>
        <topology evidence="1">Multi-pass membrane protein</topology>
    </subcellularLocation>
</comment>
<keyword evidence="10" id="KW-1185">Reference proteome</keyword>
<dbReference type="CDD" id="cd09318">
    <property type="entry name" value="TDT_SSU1"/>
    <property type="match status" value="1"/>
</dbReference>
<dbReference type="PANTHER" id="PTHR31686:SF1">
    <property type="entry name" value="SULFITE EFFLUX PUMP SSU1"/>
    <property type="match status" value="1"/>
</dbReference>
<evidence type="ECO:0008006" key="11">
    <source>
        <dbReference type="Google" id="ProtNLM"/>
    </source>
</evidence>
<name>A0A1E4RSW6_9ASCO</name>
<dbReference type="InterPro" id="IPR051629">
    <property type="entry name" value="Sulfite_efflux_TDT"/>
</dbReference>
<gene>
    <name evidence="9" type="ORF">HYPBUDRAFT_151722</name>
</gene>
<dbReference type="EMBL" id="KV454538">
    <property type="protein sequence ID" value="ODV70374.1"/>
    <property type="molecule type" value="Genomic_DNA"/>
</dbReference>
<evidence type="ECO:0000256" key="4">
    <source>
        <dbReference type="ARBA" id="ARBA00022475"/>
    </source>
</evidence>
<dbReference type="PANTHER" id="PTHR31686">
    <property type="match status" value="1"/>
</dbReference>
<feature type="transmembrane region" description="Helical" evidence="8">
    <location>
        <begin position="426"/>
        <end position="458"/>
    </location>
</feature>
<feature type="transmembrane region" description="Helical" evidence="8">
    <location>
        <begin position="55"/>
        <end position="76"/>
    </location>
</feature>
<feature type="transmembrane region" description="Helical" evidence="8">
    <location>
        <begin position="323"/>
        <end position="350"/>
    </location>
</feature>
<evidence type="ECO:0000256" key="5">
    <source>
        <dbReference type="ARBA" id="ARBA00022692"/>
    </source>
</evidence>
<dbReference type="InterPro" id="IPR038665">
    <property type="entry name" value="Voltage-dep_anion_channel_sf"/>
</dbReference>
<organism evidence="9 10">
    <name type="scientific">Hyphopichia burtonii NRRL Y-1933</name>
    <dbReference type="NCBI Taxonomy" id="984485"/>
    <lineage>
        <taxon>Eukaryota</taxon>
        <taxon>Fungi</taxon>
        <taxon>Dikarya</taxon>
        <taxon>Ascomycota</taxon>
        <taxon>Saccharomycotina</taxon>
        <taxon>Pichiomycetes</taxon>
        <taxon>Debaryomycetaceae</taxon>
        <taxon>Hyphopichia</taxon>
    </lineage>
</organism>